<dbReference type="SUPFAM" id="SSF48225">
    <property type="entry name" value="Seven-hairpin glycosidases"/>
    <property type="match status" value="1"/>
</dbReference>
<feature type="active site" evidence="18">
    <location>
        <position position="305"/>
    </location>
</feature>
<keyword evidence="9 19" id="KW-0106">Calcium</keyword>
<feature type="transmembrane region" description="Helical" evidence="22">
    <location>
        <begin position="28"/>
        <end position="48"/>
    </location>
</feature>
<dbReference type="InterPro" id="IPR012341">
    <property type="entry name" value="6hp_glycosidase-like_sf"/>
</dbReference>
<comment type="pathway">
    <text evidence="3">Protein modification; protein glycosylation.</text>
</comment>
<keyword evidence="11 22" id="KW-1133">Transmembrane helix</keyword>
<comment type="similarity">
    <text evidence="4 21">Belongs to the glycosyl hydrolase 47 family.</text>
</comment>
<feature type="binding site" evidence="19">
    <location>
        <position position="528"/>
    </location>
    <ligand>
        <name>Ca(2+)</name>
        <dbReference type="ChEBI" id="CHEBI:29108"/>
    </ligand>
</feature>
<evidence type="ECO:0000256" key="5">
    <source>
        <dbReference type="ARBA" id="ARBA00022692"/>
    </source>
</evidence>
<dbReference type="Pfam" id="PF01532">
    <property type="entry name" value="Glyco_hydro_47"/>
    <property type="match status" value="1"/>
</dbReference>
<evidence type="ECO:0000256" key="15">
    <source>
        <dbReference type="ARBA" id="ARBA00047669"/>
    </source>
</evidence>
<evidence type="ECO:0000256" key="19">
    <source>
        <dbReference type="PIRSR" id="PIRSR601382-2"/>
    </source>
</evidence>
<keyword evidence="5 22" id="KW-0812">Transmembrane</keyword>
<dbReference type="Proteomes" id="UP000046395">
    <property type="component" value="Unassembled WGS sequence"/>
</dbReference>
<comment type="catalytic activity">
    <reaction evidence="15">
        <text>N(4)-(alpha-D-Man-(1-&gt;2)-alpha-D-Man-(1-&gt;2)-alpha-D-Man-(1-&gt;3)-[alpha-D-Man-(1-&gt;3)-[alpha-D-Man-(1-&gt;2)-alpha-D-Man-(1-&gt;6)]-alpha-D-Man-(1-&gt;6)]-beta-D-Man-(1-&gt;4)-beta-D-GlcNAc-(1-&gt;4)-beta-D-GlcNAc)-L-asparaginyl-[protein] (N-glucan mannose isomer 8A1,2,3B1,3) + 3 H2O = N(4)-(alpha-D-Man-(1-&gt;3)-[alpha-D-Man-(1-&gt;3)-[alpha-D-Man-(1-&gt;6)]-alpha-D-Man-(1-&gt;6)]-beta-D-Man-(1-&gt;4)-beta-D-GlcNAc-(1-&gt;4)-beta-D-GlcNAc)-L-asparaginyl-[protein] (N-glucan mannose isomer 5A1,2) + 3 beta-D-mannose</text>
        <dbReference type="Rhea" id="RHEA:56028"/>
        <dbReference type="Rhea" id="RHEA-COMP:14358"/>
        <dbReference type="Rhea" id="RHEA-COMP:14367"/>
        <dbReference type="ChEBI" id="CHEBI:15377"/>
        <dbReference type="ChEBI" id="CHEBI:28563"/>
        <dbReference type="ChEBI" id="CHEBI:59087"/>
        <dbReference type="ChEBI" id="CHEBI:60628"/>
        <dbReference type="EC" id="3.2.1.113"/>
    </reaction>
</comment>
<evidence type="ECO:0000256" key="7">
    <source>
        <dbReference type="ARBA" id="ARBA00022801"/>
    </source>
</evidence>
<name>A0A5S6R4S3_TRIMR</name>
<proteinExistence type="inferred from homology"/>
<evidence type="ECO:0000256" key="18">
    <source>
        <dbReference type="PIRSR" id="PIRSR601382-1"/>
    </source>
</evidence>
<reference evidence="24" key="1">
    <citation type="submission" date="2019-12" db="UniProtKB">
        <authorList>
            <consortium name="WormBaseParasite"/>
        </authorList>
    </citation>
    <scope>IDENTIFICATION</scope>
</reference>
<evidence type="ECO:0000256" key="20">
    <source>
        <dbReference type="PIRSR" id="PIRSR601382-3"/>
    </source>
</evidence>
<dbReference type="GO" id="GO:0005789">
    <property type="term" value="C:endoplasmic reticulum membrane"/>
    <property type="evidence" value="ECO:0007669"/>
    <property type="project" value="UniProtKB-SubCell"/>
</dbReference>
<dbReference type="AlphaFoldDB" id="A0A5S6R4S3"/>
<evidence type="ECO:0000256" key="4">
    <source>
        <dbReference type="ARBA" id="ARBA00007658"/>
    </source>
</evidence>
<dbReference type="InterPro" id="IPR036026">
    <property type="entry name" value="Seven-hairpin_glycosidases"/>
</dbReference>
<accession>A0A5S6R4S3</accession>
<evidence type="ECO:0000256" key="16">
    <source>
        <dbReference type="ARBA" id="ARBA00048605"/>
    </source>
</evidence>
<protein>
    <recommendedName>
        <fullName evidence="21">alpha-1,2-Mannosidase</fullName>
        <ecNumber evidence="21">3.2.1.-</ecNumber>
    </recommendedName>
</protein>
<dbReference type="GO" id="GO:0005975">
    <property type="term" value="P:carbohydrate metabolic process"/>
    <property type="evidence" value="ECO:0007669"/>
    <property type="project" value="InterPro"/>
</dbReference>
<keyword evidence="14 21" id="KW-0326">Glycosidase</keyword>
<dbReference type="GO" id="GO:0010498">
    <property type="term" value="P:proteasomal protein catabolic process"/>
    <property type="evidence" value="ECO:0007669"/>
    <property type="project" value="UniProtKB-ARBA"/>
</dbReference>
<keyword evidence="8" id="KW-0256">Endoplasmic reticulum</keyword>
<organism evidence="23 24">
    <name type="scientific">Trichuris muris</name>
    <name type="common">Mouse whipworm</name>
    <dbReference type="NCBI Taxonomy" id="70415"/>
    <lineage>
        <taxon>Eukaryota</taxon>
        <taxon>Metazoa</taxon>
        <taxon>Ecdysozoa</taxon>
        <taxon>Nematoda</taxon>
        <taxon>Enoplea</taxon>
        <taxon>Dorylaimia</taxon>
        <taxon>Trichinellida</taxon>
        <taxon>Trichuridae</taxon>
        <taxon>Trichuris</taxon>
    </lineage>
</organism>
<evidence type="ECO:0000256" key="9">
    <source>
        <dbReference type="ARBA" id="ARBA00022837"/>
    </source>
</evidence>
<dbReference type="WBParaSite" id="TMUE_3000014314.1">
    <property type="protein sequence ID" value="TMUE_3000014314.1"/>
    <property type="gene ID" value="WBGene00294841"/>
</dbReference>
<evidence type="ECO:0000313" key="24">
    <source>
        <dbReference type="WBParaSite" id="TMUE_3000014314.1"/>
    </source>
</evidence>
<dbReference type="EC" id="3.2.1.-" evidence="21"/>
<evidence type="ECO:0000256" key="10">
    <source>
        <dbReference type="ARBA" id="ARBA00022968"/>
    </source>
</evidence>
<comment type="cofactor">
    <cofactor evidence="1 19">
        <name>Ca(2+)</name>
        <dbReference type="ChEBI" id="CHEBI:29108"/>
    </cofactor>
</comment>
<dbReference type="STRING" id="70415.A0A5S6R4S3"/>
<comment type="subcellular location">
    <subcellularLocation>
        <location evidence="2">Endoplasmic reticulum membrane</location>
        <topology evidence="2">Single-pass type II membrane protein</topology>
    </subcellularLocation>
</comment>
<feature type="disulfide bond" evidence="20">
    <location>
        <begin position="370"/>
        <end position="399"/>
    </location>
</feature>
<dbReference type="PRINTS" id="PR00747">
    <property type="entry name" value="GLYHDRLASE47"/>
</dbReference>
<evidence type="ECO:0000256" key="22">
    <source>
        <dbReference type="SAM" id="Phobius"/>
    </source>
</evidence>
<dbReference type="InterPro" id="IPR001382">
    <property type="entry name" value="Glyco_hydro_47"/>
</dbReference>
<sequence length="537" mass="61419">MFTIVINRRSRMVTGLERWRLLHRTQQVLLLFLLIGITAFGMLAISLVEEGPLTVVNEQEGVNVTEVSVLSKEQFRPKRIRFAGPRNSRQHAVRNSFLHAWKGYKAFAWGNDELDPVNNRSKVWFSLQLTLVDALDTALIMGLDDEYEEARKEIEKNLDLNVNKYVSLFEVTIRVLGGLLSVYHLTGDQLFLTKAKELGDRLLPAFQTSTGVPHSDVNLHLGKARNAAWTHSVSLAEIATIQLEFRELSYLTGNATYEAAAFNVSTKLHNMRCLKYGGLCPIYIDSANGKWDYLSSTITLGARGDTYYEYLLKQWLQTGKRIAWLRSDFAKSVKGMLRYLLRRSEPSKLLFAGEINARGDFLPKMDHLACFISGTLALAVEHGFARELLHYAKDIGETCRAMYTSNPTGLGPEIAHFNQNPLVQQDLFVKKNDEHSLLRPEAVEAWFYLYRLTNDSKYQDWGWDMLQAIERHARVASGYCSVASVMTIPTKCQPRMESFLLSETFKYLYLLFDDDHSLFDLRKYVFNTEAHPFPIRD</sequence>
<evidence type="ECO:0000256" key="1">
    <source>
        <dbReference type="ARBA" id="ARBA00001913"/>
    </source>
</evidence>
<evidence type="ECO:0000256" key="17">
    <source>
        <dbReference type="ARBA" id="ARBA00053655"/>
    </source>
</evidence>
<keyword evidence="13 20" id="KW-1015">Disulfide bond</keyword>
<feature type="active site" description="Proton donor" evidence="18">
    <location>
        <position position="170"/>
    </location>
</feature>
<feature type="active site" evidence="18">
    <location>
        <position position="441"/>
    </location>
</feature>
<evidence type="ECO:0000256" key="11">
    <source>
        <dbReference type="ARBA" id="ARBA00022989"/>
    </source>
</evidence>
<evidence type="ECO:0000256" key="2">
    <source>
        <dbReference type="ARBA" id="ARBA00004648"/>
    </source>
</evidence>
<dbReference type="GO" id="GO:0034976">
    <property type="term" value="P:response to endoplasmic reticulum stress"/>
    <property type="evidence" value="ECO:0007669"/>
    <property type="project" value="UniProtKB-ARBA"/>
</dbReference>
<dbReference type="FunFam" id="1.50.10.10:FF:000010">
    <property type="entry name" value="alpha-1,2-Mannosidase"/>
    <property type="match status" value="1"/>
</dbReference>
<evidence type="ECO:0000256" key="12">
    <source>
        <dbReference type="ARBA" id="ARBA00023136"/>
    </source>
</evidence>
<keyword evidence="6 19" id="KW-0479">Metal-binding</keyword>
<feature type="active site" description="Proton donor" evidence="18">
    <location>
        <position position="413"/>
    </location>
</feature>
<comment type="function">
    <text evidence="17">Involved in glycoprotein quality control targeting of misfolded glycoproteins for degradation. It primarily trims a single alpha-1,2-linked mannose residue from Man(9)GlcNAc(2) to produce Man(8)GlcNAc(2), but at high enzyme concentrations, as found in the ER quality control compartment (ERQC), it further trims the carbohydrates to Man(5-6)GlcNAc(2).</text>
</comment>
<dbReference type="GO" id="GO:0005509">
    <property type="term" value="F:calcium ion binding"/>
    <property type="evidence" value="ECO:0007669"/>
    <property type="project" value="InterPro"/>
</dbReference>
<dbReference type="Gene3D" id="1.50.10.10">
    <property type="match status" value="1"/>
</dbReference>
<keyword evidence="7 21" id="KW-0378">Hydrolase</keyword>
<evidence type="ECO:0000256" key="21">
    <source>
        <dbReference type="RuleBase" id="RU361193"/>
    </source>
</evidence>
<evidence type="ECO:0000256" key="13">
    <source>
        <dbReference type="ARBA" id="ARBA00023157"/>
    </source>
</evidence>
<dbReference type="GO" id="GO:0004571">
    <property type="term" value="F:mannosyl-oligosaccharide 1,2-alpha-mannosidase activity"/>
    <property type="evidence" value="ECO:0007669"/>
    <property type="project" value="UniProtKB-EC"/>
</dbReference>
<dbReference type="InterPro" id="IPR050749">
    <property type="entry name" value="Glycosyl_Hydrolase_47"/>
</dbReference>
<evidence type="ECO:0000313" key="23">
    <source>
        <dbReference type="Proteomes" id="UP000046395"/>
    </source>
</evidence>
<evidence type="ECO:0000256" key="14">
    <source>
        <dbReference type="ARBA" id="ARBA00023295"/>
    </source>
</evidence>
<keyword evidence="23" id="KW-1185">Reference proteome</keyword>
<keyword evidence="10" id="KW-0735">Signal-anchor</keyword>
<evidence type="ECO:0000256" key="8">
    <source>
        <dbReference type="ARBA" id="ARBA00022824"/>
    </source>
</evidence>
<evidence type="ECO:0000256" key="3">
    <source>
        <dbReference type="ARBA" id="ARBA00004922"/>
    </source>
</evidence>
<comment type="catalytic activity">
    <reaction evidence="16">
        <text>N(4)-(alpha-D-Man-(1-&gt;2)-alpha-D-Man-(1-&gt;2)-alpha-D-Man-(1-&gt;3)-[alpha-D-Man-(1-&gt;2)-alpha-D-Man-(1-&gt;3)-[alpha-D-Man-(1-&gt;2)-alpha-D-Man-(1-&gt;6)]-alpha-D-Man-(1-&gt;6)]-beta-D-Man-(1-&gt;4)-beta-D-GlcNAc-(1-&gt;4)-beta-D-GlcNAc)-L-asparaginyl-[protein] (N-glucan mannose isomer 9A1,2,3B1,2,3) + 4 H2O = N(4)-(alpha-D-Man-(1-&gt;3)-[alpha-D-Man-(1-&gt;3)-[alpha-D-Man-(1-&gt;6)]-alpha-D-Man-(1-&gt;6)]-beta-D-Man-(1-&gt;4)-beta-D-GlcNAc-(1-&gt;4)-beta-D-GlcNAc)-L-asparaginyl-[protein] (N-glucan mannose isomer 5A1,2) + 4 beta-D-mannose</text>
        <dbReference type="Rhea" id="RHEA:56008"/>
        <dbReference type="Rhea" id="RHEA-COMP:14356"/>
        <dbReference type="Rhea" id="RHEA-COMP:14367"/>
        <dbReference type="ChEBI" id="CHEBI:15377"/>
        <dbReference type="ChEBI" id="CHEBI:28563"/>
        <dbReference type="ChEBI" id="CHEBI:59087"/>
        <dbReference type="ChEBI" id="CHEBI:139493"/>
        <dbReference type="EC" id="3.2.1.113"/>
    </reaction>
</comment>
<evidence type="ECO:0000256" key="6">
    <source>
        <dbReference type="ARBA" id="ARBA00022723"/>
    </source>
</evidence>
<dbReference type="PANTHER" id="PTHR11742:SF55">
    <property type="entry name" value="ENDOPLASMIC RETICULUM MANNOSYL-OLIGOSACCHARIDE 1,2-ALPHA-MANNOSIDASE"/>
    <property type="match status" value="1"/>
</dbReference>
<keyword evidence="12 22" id="KW-0472">Membrane</keyword>
<dbReference type="PANTHER" id="PTHR11742">
    <property type="entry name" value="MANNOSYL-OLIGOSACCHARIDE ALPHA-1,2-MANNOSIDASE-RELATED"/>
    <property type="match status" value="1"/>
</dbReference>